<proteinExistence type="predicted"/>
<reference evidence="1" key="1">
    <citation type="submission" date="2018-10" db="EMBL/GenBank/DDBJ databases">
        <title>Hidden diversity of soil giant viruses.</title>
        <authorList>
            <person name="Schulz F."/>
            <person name="Alteio L."/>
            <person name="Goudeau D."/>
            <person name="Ryan E.M."/>
            <person name="Malmstrom R.R."/>
            <person name="Blanchard J."/>
            <person name="Woyke T."/>
        </authorList>
    </citation>
    <scope>NUCLEOTIDE SEQUENCE</scope>
    <source>
        <strain evidence="1">DSV1</strain>
    </source>
</reference>
<feature type="non-terminal residue" evidence="1">
    <location>
        <position position="60"/>
    </location>
</feature>
<sequence length="60" mass="7059">MDTKIKEIYIKHSKQHRKQHIFDVRQIVVERLSSVGNSVDDTLINIIELELNLHRIGSHI</sequence>
<dbReference type="EMBL" id="MK072042">
    <property type="protein sequence ID" value="AYV77366.1"/>
    <property type="molecule type" value="Genomic_DNA"/>
</dbReference>
<protein>
    <submittedName>
        <fullName evidence="1">Uncharacterized protein</fullName>
    </submittedName>
</protein>
<name>A0A3G4ZR33_9VIRU</name>
<evidence type="ECO:0000313" key="1">
    <source>
        <dbReference type="EMBL" id="AYV77366.1"/>
    </source>
</evidence>
<accession>A0A3G4ZR33</accession>
<organism evidence="1">
    <name type="scientific">Dasosvirus sp</name>
    <dbReference type="NCBI Taxonomy" id="2487764"/>
    <lineage>
        <taxon>Viruses</taxon>
        <taxon>Varidnaviria</taxon>
        <taxon>Bamfordvirae</taxon>
        <taxon>Nucleocytoviricota</taxon>
        <taxon>Megaviricetes</taxon>
        <taxon>Imitervirales</taxon>
        <taxon>Mimiviridae</taxon>
        <taxon>Klosneuvirinae</taxon>
    </lineage>
</organism>
<gene>
    <name evidence="1" type="ORF">Dasosvirus1_1</name>
</gene>